<dbReference type="PROSITE" id="PS50011">
    <property type="entry name" value="PROTEIN_KINASE_DOM"/>
    <property type="match status" value="1"/>
</dbReference>
<keyword evidence="1 3" id="KW-0547">Nucleotide-binding</keyword>
<keyword evidence="2 3" id="KW-0067">ATP-binding</keyword>
<dbReference type="InterPro" id="IPR011009">
    <property type="entry name" value="Kinase-like_dom_sf"/>
</dbReference>
<comment type="similarity">
    <text evidence="4">Belongs to the protein kinase superfamily.</text>
</comment>
<keyword evidence="7" id="KW-0418">Kinase</keyword>
<name>A0A4V1IY76_9FUNG</name>
<evidence type="ECO:0000313" key="7">
    <source>
        <dbReference type="EMBL" id="RKP13589.1"/>
    </source>
</evidence>
<dbReference type="SMART" id="SM00220">
    <property type="entry name" value="S_TKc"/>
    <property type="match status" value="1"/>
</dbReference>
<evidence type="ECO:0000259" key="6">
    <source>
        <dbReference type="PROSITE" id="PS50011"/>
    </source>
</evidence>
<dbReference type="GO" id="GO:0005737">
    <property type="term" value="C:cytoplasm"/>
    <property type="evidence" value="ECO:0007669"/>
    <property type="project" value="TreeGrafter"/>
</dbReference>
<dbReference type="InterPro" id="IPR017441">
    <property type="entry name" value="Protein_kinase_ATP_BS"/>
</dbReference>
<feature type="compositionally biased region" description="Pro residues" evidence="5">
    <location>
        <begin position="94"/>
        <end position="104"/>
    </location>
</feature>
<dbReference type="GO" id="GO:0035556">
    <property type="term" value="P:intracellular signal transduction"/>
    <property type="evidence" value="ECO:0007669"/>
    <property type="project" value="TreeGrafter"/>
</dbReference>
<gene>
    <name evidence="7" type="ORF">BJ684DRAFT_22754</name>
</gene>
<keyword evidence="8" id="KW-1185">Reference proteome</keyword>
<dbReference type="SUPFAM" id="SSF56112">
    <property type="entry name" value="Protein kinase-like (PK-like)"/>
    <property type="match status" value="1"/>
</dbReference>
<dbReference type="InterPro" id="IPR008271">
    <property type="entry name" value="Ser/Thr_kinase_AS"/>
</dbReference>
<evidence type="ECO:0000256" key="2">
    <source>
        <dbReference type="ARBA" id="ARBA00022840"/>
    </source>
</evidence>
<dbReference type="Pfam" id="PF00069">
    <property type="entry name" value="Pkinase"/>
    <property type="match status" value="1"/>
</dbReference>
<dbReference type="PANTHER" id="PTHR24346">
    <property type="entry name" value="MAP/MICROTUBULE AFFINITY-REGULATING KINASE"/>
    <property type="match status" value="1"/>
</dbReference>
<dbReference type="PANTHER" id="PTHR24346:SF77">
    <property type="entry name" value="SERINE THREONINE PROTEIN KINASE"/>
    <property type="match status" value="1"/>
</dbReference>
<dbReference type="PROSITE" id="PS00108">
    <property type="entry name" value="PROTEIN_KINASE_ST"/>
    <property type="match status" value="1"/>
</dbReference>
<proteinExistence type="inferred from homology"/>
<evidence type="ECO:0000313" key="8">
    <source>
        <dbReference type="Proteomes" id="UP000267251"/>
    </source>
</evidence>
<keyword evidence="4" id="KW-0723">Serine/threonine-protein kinase</keyword>
<keyword evidence="7" id="KW-0808">Transferase</keyword>
<dbReference type="Gene3D" id="3.30.200.20">
    <property type="entry name" value="Phosphorylase Kinase, domain 1"/>
    <property type="match status" value="1"/>
</dbReference>
<feature type="compositionally biased region" description="Low complexity" evidence="5">
    <location>
        <begin position="105"/>
        <end position="115"/>
    </location>
</feature>
<evidence type="ECO:0000256" key="3">
    <source>
        <dbReference type="PROSITE-ProRule" id="PRU10141"/>
    </source>
</evidence>
<organism evidence="7 8">
    <name type="scientific">Piptocephalis cylindrospora</name>
    <dbReference type="NCBI Taxonomy" id="1907219"/>
    <lineage>
        <taxon>Eukaryota</taxon>
        <taxon>Fungi</taxon>
        <taxon>Fungi incertae sedis</taxon>
        <taxon>Zoopagomycota</taxon>
        <taxon>Zoopagomycotina</taxon>
        <taxon>Zoopagomycetes</taxon>
        <taxon>Zoopagales</taxon>
        <taxon>Piptocephalidaceae</taxon>
        <taxon>Piptocephalis</taxon>
    </lineage>
</organism>
<feature type="binding site" evidence="3">
    <location>
        <position position="55"/>
    </location>
    <ligand>
        <name>ATP</name>
        <dbReference type="ChEBI" id="CHEBI:30616"/>
    </ligand>
</feature>
<dbReference type="AlphaFoldDB" id="A0A4V1IY76"/>
<dbReference type="Proteomes" id="UP000267251">
    <property type="component" value="Unassembled WGS sequence"/>
</dbReference>
<dbReference type="GO" id="GO:0004674">
    <property type="term" value="F:protein serine/threonine kinase activity"/>
    <property type="evidence" value="ECO:0007669"/>
    <property type="project" value="UniProtKB-KW"/>
</dbReference>
<evidence type="ECO:0000256" key="4">
    <source>
        <dbReference type="RuleBase" id="RU000304"/>
    </source>
</evidence>
<dbReference type="EMBL" id="KZ987985">
    <property type="protein sequence ID" value="RKP13589.1"/>
    <property type="molecule type" value="Genomic_DNA"/>
</dbReference>
<dbReference type="InterPro" id="IPR000719">
    <property type="entry name" value="Prot_kinase_dom"/>
</dbReference>
<dbReference type="GO" id="GO:0005524">
    <property type="term" value="F:ATP binding"/>
    <property type="evidence" value="ECO:0007669"/>
    <property type="project" value="UniProtKB-UniRule"/>
</dbReference>
<dbReference type="FunFam" id="1.10.510.10:FF:000571">
    <property type="entry name" value="Maternal embryonic leucine zipper kinase"/>
    <property type="match status" value="1"/>
</dbReference>
<evidence type="ECO:0000256" key="1">
    <source>
        <dbReference type="ARBA" id="ARBA00022741"/>
    </source>
</evidence>
<dbReference type="PROSITE" id="PS00107">
    <property type="entry name" value="PROTEIN_KINASE_ATP"/>
    <property type="match status" value="1"/>
</dbReference>
<feature type="domain" description="Protein kinase" evidence="6">
    <location>
        <begin position="26"/>
        <end position="347"/>
    </location>
</feature>
<reference evidence="8" key="1">
    <citation type="journal article" date="2018" name="Nat. Microbiol.">
        <title>Leveraging single-cell genomics to expand the fungal tree of life.</title>
        <authorList>
            <person name="Ahrendt S.R."/>
            <person name="Quandt C.A."/>
            <person name="Ciobanu D."/>
            <person name="Clum A."/>
            <person name="Salamov A."/>
            <person name="Andreopoulos B."/>
            <person name="Cheng J.F."/>
            <person name="Woyke T."/>
            <person name="Pelin A."/>
            <person name="Henrissat B."/>
            <person name="Reynolds N.K."/>
            <person name="Benny G.L."/>
            <person name="Smith M.E."/>
            <person name="James T.Y."/>
            <person name="Grigoriev I.V."/>
        </authorList>
    </citation>
    <scope>NUCLEOTIDE SEQUENCE [LARGE SCALE GENOMIC DNA]</scope>
</reference>
<accession>A0A4V1IY76</accession>
<evidence type="ECO:0000256" key="5">
    <source>
        <dbReference type="SAM" id="MobiDB-lite"/>
    </source>
</evidence>
<protein>
    <submittedName>
        <fullName evidence="7">Kinase-like domain-containing protein</fullName>
    </submittedName>
</protein>
<dbReference type="Gene3D" id="1.10.510.10">
    <property type="entry name" value="Transferase(Phosphotransferase) domain 1"/>
    <property type="match status" value="1"/>
</dbReference>
<feature type="region of interest" description="Disordered" evidence="5">
    <location>
        <begin position="58"/>
        <end position="126"/>
    </location>
</feature>
<dbReference type="CDD" id="cd14008">
    <property type="entry name" value="STKc_LKB1_CaMKK"/>
    <property type="match status" value="1"/>
</dbReference>
<sequence length="404" mass="45010">MTNSVKETLGAHFIESDDGNTRLNQYAIDDVLGRGAYGVVSKATDTTTGQEYAIKEFSKSRLRKKSQADMLRSQNSPYGPGRGRGRGRGRGIRGPPPSSPPEPSSPGEEGGMTPEPRQPRLAQDDPESPLYLIRGELAIYKKLHHPNVVRLWEVLDDPDQDSLFMVFDLCENGSIIDIQSTGKTEPLPEQQCRKYFSQLILGMEYLHESGVIHRDIKPENLLLSRDNTLKIVDFGVSSMFTSGNDQIKTSAGSPAFMSPELINGDRPYISGRACDIWSMGVVLYCMCFGCLPFTGESILDVYTSIKEASPEIPEGTNPDLHHLLLQLLSKDPDMRIKMTCLREHPWVRRTADEHLMTRGENLKHAVVEVTEDEVRNAVCRIRGFVTVVKAVEDKSLSSESITNE</sequence>
<dbReference type="OrthoDB" id="68483at2759"/>